<dbReference type="InterPro" id="IPR049962">
    <property type="entry name" value="THUMP_ThiI"/>
</dbReference>
<dbReference type="FunFam" id="3.40.50.620:FF:000053">
    <property type="entry name" value="Probable tRNA sulfurtransferase"/>
    <property type="match status" value="1"/>
</dbReference>
<reference evidence="10" key="1">
    <citation type="submission" date="2018-05" db="EMBL/GenBank/DDBJ databases">
        <authorList>
            <person name="Lanie J.A."/>
            <person name="Ng W.-L."/>
            <person name="Kazmierczak K.M."/>
            <person name="Andrzejewski T.M."/>
            <person name="Davidsen T.M."/>
            <person name="Wayne K.J."/>
            <person name="Tettelin H."/>
            <person name="Glass J.I."/>
            <person name="Rusch D."/>
            <person name="Podicherti R."/>
            <person name="Tsui H.-C.T."/>
            <person name="Winkler M.E."/>
        </authorList>
    </citation>
    <scope>NUCLEOTIDE SEQUENCE</scope>
</reference>
<dbReference type="InterPro" id="IPR049961">
    <property type="entry name" value="ThiI_N"/>
</dbReference>
<keyword evidence="3" id="KW-0820">tRNA-binding</keyword>
<dbReference type="GO" id="GO:0005524">
    <property type="term" value="F:ATP binding"/>
    <property type="evidence" value="ECO:0007669"/>
    <property type="project" value="UniProtKB-KW"/>
</dbReference>
<dbReference type="CDD" id="cd11716">
    <property type="entry name" value="THUMP_ThiI"/>
    <property type="match status" value="1"/>
</dbReference>
<keyword evidence="2" id="KW-0963">Cytoplasm</keyword>
<dbReference type="Gene3D" id="3.30.2130.30">
    <property type="match status" value="1"/>
</dbReference>
<evidence type="ECO:0000256" key="3">
    <source>
        <dbReference type="ARBA" id="ARBA00022555"/>
    </source>
</evidence>
<dbReference type="GO" id="GO:0002937">
    <property type="term" value="P:tRNA 4-thiouridine biosynthesis"/>
    <property type="evidence" value="ECO:0007669"/>
    <property type="project" value="TreeGrafter"/>
</dbReference>
<evidence type="ECO:0000256" key="4">
    <source>
        <dbReference type="ARBA" id="ARBA00022679"/>
    </source>
</evidence>
<evidence type="ECO:0000256" key="2">
    <source>
        <dbReference type="ARBA" id="ARBA00022490"/>
    </source>
</evidence>
<dbReference type="InterPro" id="IPR003720">
    <property type="entry name" value="tRNA_STrfase"/>
</dbReference>
<proteinExistence type="inferred from homology"/>
<feature type="domain" description="THUMP" evidence="9">
    <location>
        <begin position="66"/>
        <end position="168"/>
    </location>
</feature>
<dbReference type="GO" id="GO:0000049">
    <property type="term" value="F:tRNA binding"/>
    <property type="evidence" value="ECO:0007669"/>
    <property type="project" value="UniProtKB-KW"/>
</dbReference>
<dbReference type="InterPro" id="IPR054173">
    <property type="entry name" value="ThiI_fer"/>
</dbReference>
<evidence type="ECO:0000256" key="5">
    <source>
        <dbReference type="ARBA" id="ARBA00022741"/>
    </source>
</evidence>
<keyword evidence="5" id="KW-0547">Nucleotide-binding</keyword>
<comment type="subcellular location">
    <subcellularLocation>
        <location evidence="1">Cytoplasm</location>
    </subcellularLocation>
</comment>
<keyword evidence="6" id="KW-0067">ATP-binding</keyword>
<gene>
    <name evidence="10" type="ORF">METZ01_LOCUS222300</name>
</gene>
<dbReference type="Pfam" id="PF02926">
    <property type="entry name" value="THUMP"/>
    <property type="match status" value="1"/>
</dbReference>
<dbReference type="PANTHER" id="PTHR43209:SF1">
    <property type="entry name" value="TRNA SULFURTRANSFERASE"/>
    <property type="match status" value="1"/>
</dbReference>
<dbReference type="InterPro" id="IPR004114">
    <property type="entry name" value="THUMP_dom"/>
</dbReference>
<evidence type="ECO:0000256" key="7">
    <source>
        <dbReference type="ARBA" id="ARBA00022884"/>
    </source>
</evidence>
<dbReference type="SUPFAM" id="SSF143437">
    <property type="entry name" value="THUMP domain-like"/>
    <property type="match status" value="1"/>
</dbReference>
<dbReference type="InterPro" id="IPR014729">
    <property type="entry name" value="Rossmann-like_a/b/a_fold"/>
</dbReference>
<dbReference type="SMART" id="SM00981">
    <property type="entry name" value="THUMP"/>
    <property type="match status" value="1"/>
</dbReference>
<keyword evidence="7" id="KW-0694">RNA-binding</keyword>
<evidence type="ECO:0000256" key="1">
    <source>
        <dbReference type="ARBA" id="ARBA00004496"/>
    </source>
</evidence>
<dbReference type="GO" id="GO:0052837">
    <property type="term" value="P:thiazole biosynthetic process"/>
    <property type="evidence" value="ECO:0007669"/>
    <property type="project" value="TreeGrafter"/>
</dbReference>
<dbReference type="Pfam" id="PF22025">
    <property type="entry name" value="ThiI_fer"/>
    <property type="match status" value="1"/>
</dbReference>
<sequence length="390" mass="43509">MKITHILCHYSEIGLKGKNRNYFENTLKRNIHDALNVTVPNAIETIEKLRGRFLISLSESNTNSIDSILSTLENQFGLAYFAPAIKINPDLDSMKLSALEILKDVTFDTFRITARRSDPYLPYSSQKINEEIGAEIVSKLNKIVNLGNPEVTCYIDMLQEGTFVYTQRISGPGGLPVGVSGKVGVMLSGGIDSPVAAYYAMKRGASPLYIHFHSVPHVSPASIEKVRETAQLLTKFHLRAKLYIIEFAPVQDEIFANANPKLLVLHYRRCMIRISENIMKKEKAKALVTGEALGQVASQTIENMTVVEDAGQHPILRPLVCFDKQEIIEVAKKIGTYDISIQPHEDCCTLFVPKHPAIKARIKDVLESENNCNLEPLIKNAINTAQVETF</sequence>
<name>A0A382G2A6_9ZZZZ</name>
<dbReference type="PROSITE" id="PS51165">
    <property type="entry name" value="THUMP"/>
    <property type="match status" value="1"/>
</dbReference>
<accession>A0A382G2A6</accession>
<dbReference type="InterPro" id="IPR050102">
    <property type="entry name" value="tRNA_sulfurtransferase_ThiI"/>
</dbReference>
<dbReference type="Pfam" id="PF02568">
    <property type="entry name" value="ThiI"/>
    <property type="match status" value="1"/>
</dbReference>
<dbReference type="EMBL" id="UINC01053205">
    <property type="protein sequence ID" value="SVB69446.1"/>
    <property type="molecule type" value="Genomic_DNA"/>
</dbReference>
<dbReference type="InterPro" id="IPR020536">
    <property type="entry name" value="ThiI_AANH"/>
</dbReference>
<dbReference type="NCBIfam" id="TIGR00342">
    <property type="entry name" value="tRNA uracil 4-sulfurtransferase ThiI"/>
    <property type="match status" value="1"/>
</dbReference>
<evidence type="ECO:0000256" key="6">
    <source>
        <dbReference type="ARBA" id="ARBA00022840"/>
    </source>
</evidence>
<dbReference type="Gene3D" id="3.40.50.620">
    <property type="entry name" value="HUPs"/>
    <property type="match status" value="1"/>
</dbReference>
<dbReference type="GO" id="GO:0016783">
    <property type="term" value="F:sulfurtransferase activity"/>
    <property type="evidence" value="ECO:0007669"/>
    <property type="project" value="InterPro"/>
</dbReference>
<dbReference type="GO" id="GO:0005829">
    <property type="term" value="C:cytosol"/>
    <property type="evidence" value="ECO:0007669"/>
    <property type="project" value="TreeGrafter"/>
</dbReference>
<dbReference type="GO" id="GO:0009228">
    <property type="term" value="P:thiamine biosynthetic process"/>
    <property type="evidence" value="ECO:0007669"/>
    <property type="project" value="UniProtKB-KW"/>
</dbReference>
<dbReference type="PANTHER" id="PTHR43209">
    <property type="entry name" value="TRNA SULFURTRANSFERASE"/>
    <property type="match status" value="1"/>
</dbReference>
<evidence type="ECO:0000313" key="10">
    <source>
        <dbReference type="EMBL" id="SVB69446.1"/>
    </source>
</evidence>
<organism evidence="10">
    <name type="scientific">marine metagenome</name>
    <dbReference type="NCBI Taxonomy" id="408172"/>
    <lineage>
        <taxon>unclassified sequences</taxon>
        <taxon>metagenomes</taxon>
        <taxon>ecological metagenomes</taxon>
    </lineage>
</organism>
<dbReference type="AlphaFoldDB" id="A0A382G2A6"/>
<dbReference type="SUPFAM" id="SSF52402">
    <property type="entry name" value="Adenine nucleotide alpha hydrolases-like"/>
    <property type="match status" value="1"/>
</dbReference>
<dbReference type="HAMAP" id="MF_00021">
    <property type="entry name" value="ThiI"/>
    <property type="match status" value="1"/>
</dbReference>
<keyword evidence="4" id="KW-0808">Transferase</keyword>
<evidence type="ECO:0000256" key="8">
    <source>
        <dbReference type="ARBA" id="ARBA00022977"/>
    </source>
</evidence>
<keyword evidence="8" id="KW-0784">Thiamine biosynthesis</keyword>
<dbReference type="CDD" id="cd01712">
    <property type="entry name" value="PPase_ThiI"/>
    <property type="match status" value="1"/>
</dbReference>
<protein>
    <recommendedName>
        <fullName evidence="9">THUMP domain-containing protein</fullName>
    </recommendedName>
</protein>
<dbReference type="GO" id="GO:0004810">
    <property type="term" value="F:CCA tRNA nucleotidyltransferase activity"/>
    <property type="evidence" value="ECO:0007669"/>
    <property type="project" value="InterPro"/>
</dbReference>
<evidence type="ECO:0000259" key="9">
    <source>
        <dbReference type="PROSITE" id="PS51165"/>
    </source>
</evidence>